<dbReference type="EMBL" id="LAZR01000989">
    <property type="protein sequence ID" value="KKN53077.1"/>
    <property type="molecule type" value="Genomic_DNA"/>
</dbReference>
<proteinExistence type="predicted"/>
<reference evidence="2" key="1">
    <citation type="journal article" date="2015" name="Nature">
        <title>Complex archaea that bridge the gap between prokaryotes and eukaryotes.</title>
        <authorList>
            <person name="Spang A."/>
            <person name="Saw J.H."/>
            <person name="Jorgensen S.L."/>
            <person name="Zaremba-Niedzwiedzka K."/>
            <person name="Martijn J."/>
            <person name="Lind A.E."/>
            <person name="van Eijk R."/>
            <person name="Schleper C."/>
            <person name="Guy L."/>
            <person name="Ettema T.J."/>
        </authorList>
    </citation>
    <scope>NUCLEOTIDE SEQUENCE</scope>
</reference>
<name>A0A0F9RT77_9ZZZZ</name>
<accession>A0A0F9RT77</accession>
<sequence length="252" mass="26854">MRAITQAQSHHRRRSTRPHSRVLFSFPQLTTAIPSGAGGASLRIEAASFEVEHLRLIGSIHGVVPLFVAGRNGPGMGRLASKGDGTRLQWQAPGGSRFGPAVLCDVDGIYLLRDADDPDKYIRIQVLATSLLAGVHEARVILDEVYNNAVASDDVTAAEASAGSVESWALTLRNVSNSILSQLRAWIDRNTVNMEISDDGAAWVSPTDEGAALDFGDLGLGVTMTLYVRRTVAAGAASHGGLLNLLHFSFRG</sequence>
<evidence type="ECO:0000313" key="2">
    <source>
        <dbReference type="EMBL" id="KKN53077.1"/>
    </source>
</evidence>
<protein>
    <submittedName>
        <fullName evidence="2">Uncharacterized protein</fullName>
    </submittedName>
</protein>
<organism evidence="2">
    <name type="scientific">marine sediment metagenome</name>
    <dbReference type="NCBI Taxonomy" id="412755"/>
    <lineage>
        <taxon>unclassified sequences</taxon>
        <taxon>metagenomes</taxon>
        <taxon>ecological metagenomes</taxon>
    </lineage>
</organism>
<evidence type="ECO:0000256" key="1">
    <source>
        <dbReference type="SAM" id="MobiDB-lite"/>
    </source>
</evidence>
<comment type="caution">
    <text evidence="2">The sequence shown here is derived from an EMBL/GenBank/DDBJ whole genome shotgun (WGS) entry which is preliminary data.</text>
</comment>
<gene>
    <name evidence="2" type="ORF">LCGC14_0605890</name>
</gene>
<feature type="region of interest" description="Disordered" evidence="1">
    <location>
        <begin position="1"/>
        <end position="20"/>
    </location>
</feature>
<feature type="compositionally biased region" description="Basic residues" evidence="1">
    <location>
        <begin position="9"/>
        <end position="20"/>
    </location>
</feature>
<dbReference type="AlphaFoldDB" id="A0A0F9RT77"/>